<dbReference type="GO" id="GO:0006508">
    <property type="term" value="P:proteolysis"/>
    <property type="evidence" value="ECO:0007669"/>
    <property type="project" value="InterPro"/>
</dbReference>
<sequence length="401" mass="42869">MTTPDGLWALAPQFAEQVLCDIQTRMTSGRMSVPAGQEPRRFSLRRGVAVISITGVISRKESWWADVGQDGIRQALDEARQDERVRGILLSFNSPGGVAAGVKELADYIASIDDKPVAAYADGLTASAAYWLASATGRVYAPAMAQVGSVGVISEVRNISGFLDKMGVSITYIASGKWKTAGNPVEKLTPEQTAYFQERVDALHTVFKADVAQHMGISQDPAWTEAQILFAQSAQQLGLVTAIVRDEDQAINRLLEVTMPDNSPDAPAQAMTRDRLAAEAPELLQALLEEGRDSASNDGVEYALNAMETVCGKEKAEAVRAFVAQAKELGLSAKQLAGLGKLMPQAPAVQQAPAEPQNSKSVILNALQEQGAQALPAAPEAPSTKSKLVEDAERRRAEVSK</sequence>
<dbReference type="CDD" id="cd07022">
    <property type="entry name" value="S49_Sppa_36K_type"/>
    <property type="match status" value="1"/>
</dbReference>
<evidence type="ECO:0000259" key="3">
    <source>
        <dbReference type="Pfam" id="PF01343"/>
    </source>
</evidence>
<comment type="caution">
    <text evidence="4">The sequence shown here is derived from an EMBL/GenBank/DDBJ whole genome shotgun (WGS) entry which is preliminary data.</text>
</comment>
<dbReference type="PANTHER" id="PTHR42987:SF4">
    <property type="entry name" value="PROTEASE SOHB-RELATED"/>
    <property type="match status" value="1"/>
</dbReference>
<dbReference type="Gene3D" id="3.90.226.10">
    <property type="entry name" value="2-enoyl-CoA Hydratase, Chain A, domain 1"/>
    <property type="match status" value="1"/>
</dbReference>
<dbReference type="InterPro" id="IPR002142">
    <property type="entry name" value="Peptidase_S49"/>
</dbReference>
<organism evidence="4 5">
    <name type="scientific">Desulfovibrio piger ATCC 29098</name>
    <dbReference type="NCBI Taxonomy" id="411464"/>
    <lineage>
        <taxon>Bacteria</taxon>
        <taxon>Pseudomonadati</taxon>
        <taxon>Thermodesulfobacteriota</taxon>
        <taxon>Desulfovibrionia</taxon>
        <taxon>Desulfovibrionales</taxon>
        <taxon>Desulfovibrionaceae</taxon>
        <taxon>Desulfovibrio</taxon>
    </lineage>
</organism>
<comment type="similarity">
    <text evidence="1">Belongs to the peptidase S49 family.</text>
</comment>
<gene>
    <name evidence="4" type="ORF">DESPIG_00733</name>
</gene>
<accession>B6WRP2</accession>
<dbReference type="Pfam" id="PF01343">
    <property type="entry name" value="Peptidase_S49"/>
    <property type="match status" value="1"/>
</dbReference>
<dbReference type="HOGENOM" id="CLU_042018_0_0_7"/>
<name>B6WRP2_9BACT</name>
<dbReference type="EMBL" id="ABXU01000024">
    <property type="protein sequence ID" value="EEB34348.1"/>
    <property type="molecule type" value="Genomic_DNA"/>
</dbReference>
<feature type="region of interest" description="Disordered" evidence="2">
    <location>
        <begin position="371"/>
        <end position="401"/>
    </location>
</feature>
<dbReference type="eggNOG" id="COG0616">
    <property type="taxonomic scope" value="Bacteria"/>
</dbReference>
<evidence type="ECO:0000256" key="2">
    <source>
        <dbReference type="SAM" id="MobiDB-lite"/>
    </source>
</evidence>
<feature type="domain" description="Peptidase S49" evidence="3">
    <location>
        <begin position="114"/>
        <end position="254"/>
    </location>
</feature>
<dbReference type="SUPFAM" id="SSF52096">
    <property type="entry name" value="ClpP/crotonase"/>
    <property type="match status" value="1"/>
</dbReference>
<protein>
    <submittedName>
        <fullName evidence="4">Putative signal peptide peptidase SppA, 36K type</fullName>
    </submittedName>
</protein>
<dbReference type="InterPro" id="IPR029045">
    <property type="entry name" value="ClpP/crotonase-like_dom_sf"/>
</dbReference>
<dbReference type="PANTHER" id="PTHR42987">
    <property type="entry name" value="PEPTIDASE S49"/>
    <property type="match status" value="1"/>
</dbReference>
<reference evidence="4 5" key="2">
    <citation type="submission" date="2008-10" db="EMBL/GenBank/DDBJ databases">
        <authorList>
            <person name="Fulton L."/>
            <person name="Clifton S."/>
            <person name="Fulton B."/>
            <person name="Xu J."/>
            <person name="Minx P."/>
            <person name="Pepin K.H."/>
            <person name="Johnson M."/>
            <person name="Bhonagiri V."/>
            <person name="Nash W.E."/>
            <person name="Mardis E.R."/>
            <person name="Wilson R.K."/>
        </authorList>
    </citation>
    <scope>NUCLEOTIDE SEQUENCE [LARGE SCALE GENOMIC DNA]</scope>
    <source>
        <strain evidence="4 5">ATCC 29098</strain>
    </source>
</reference>
<dbReference type="AlphaFoldDB" id="B6WRP2"/>
<dbReference type="OrthoDB" id="282590at2"/>
<dbReference type="RefSeq" id="WP_006004863.1">
    <property type="nucleotide sequence ID" value="NZ_DS996354.1"/>
</dbReference>
<evidence type="ECO:0000256" key="1">
    <source>
        <dbReference type="ARBA" id="ARBA00008683"/>
    </source>
</evidence>
<dbReference type="Proteomes" id="UP000003676">
    <property type="component" value="Unassembled WGS sequence"/>
</dbReference>
<evidence type="ECO:0000313" key="4">
    <source>
        <dbReference type="EMBL" id="EEB34348.1"/>
    </source>
</evidence>
<evidence type="ECO:0000313" key="5">
    <source>
        <dbReference type="Proteomes" id="UP000003676"/>
    </source>
</evidence>
<dbReference type="GO" id="GO:0008233">
    <property type="term" value="F:peptidase activity"/>
    <property type="evidence" value="ECO:0007669"/>
    <property type="project" value="InterPro"/>
</dbReference>
<reference evidence="4 5" key="1">
    <citation type="submission" date="2008-10" db="EMBL/GenBank/DDBJ databases">
        <title>Draft genome sequence of Desulvovibrio piger (ATCC 29098).</title>
        <authorList>
            <person name="Sudarsanam P."/>
            <person name="Ley R."/>
            <person name="Guruge J."/>
            <person name="Turnbaugh P.J."/>
            <person name="Mahowald M."/>
            <person name="Liep D."/>
            <person name="Gordon J."/>
        </authorList>
    </citation>
    <scope>NUCLEOTIDE SEQUENCE [LARGE SCALE GENOMIC DNA]</scope>
    <source>
        <strain evidence="4 5">ATCC 29098</strain>
    </source>
</reference>
<feature type="compositionally biased region" description="Basic and acidic residues" evidence="2">
    <location>
        <begin position="387"/>
        <end position="401"/>
    </location>
</feature>
<proteinExistence type="inferred from homology"/>
<dbReference type="InterPro" id="IPR033855">
    <property type="entry name" value="Protein_C"/>
</dbReference>